<evidence type="ECO:0000256" key="7">
    <source>
        <dbReference type="SAM" id="MobiDB-lite"/>
    </source>
</evidence>
<dbReference type="Gene3D" id="3.40.630.30">
    <property type="match status" value="1"/>
</dbReference>
<evidence type="ECO:0000256" key="2">
    <source>
        <dbReference type="ARBA" id="ARBA00009145"/>
    </source>
</evidence>
<evidence type="ECO:0000256" key="5">
    <source>
        <dbReference type="ARBA" id="ARBA00023315"/>
    </source>
</evidence>
<dbReference type="EMBL" id="JASFZW010000009">
    <property type="protein sequence ID" value="KAK2076622.1"/>
    <property type="molecule type" value="Genomic_DNA"/>
</dbReference>
<evidence type="ECO:0000256" key="3">
    <source>
        <dbReference type="ARBA" id="ARBA00012697"/>
    </source>
</evidence>
<evidence type="ECO:0000256" key="1">
    <source>
        <dbReference type="ARBA" id="ARBA00004925"/>
    </source>
</evidence>
<comment type="pathway">
    <text evidence="1">Amino-acid biosynthesis; L-arginine biosynthesis; N(2)-acetyl-L-ornithine from L-glutamate: step 1/4.</text>
</comment>
<dbReference type="PIRSF" id="PIRSF000423">
    <property type="entry name" value="ArgA"/>
    <property type="match status" value="1"/>
</dbReference>
<dbReference type="Pfam" id="PF00696">
    <property type="entry name" value="AA_kinase"/>
    <property type="match status" value="1"/>
</dbReference>
<gene>
    <name evidence="9" type="ORF">QBZ16_005382</name>
</gene>
<keyword evidence="4" id="KW-0808">Transferase</keyword>
<dbReference type="SUPFAM" id="SSF55729">
    <property type="entry name" value="Acyl-CoA N-acyltransferases (Nat)"/>
    <property type="match status" value="1"/>
</dbReference>
<comment type="catalytic activity">
    <reaction evidence="6">
        <text>L-glutamate + acetyl-CoA = N-acetyl-L-glutamate + CoA + H(+)</text>
        <dbReference type="Rhea" id="RHEA:24292"/>
        <dbReference type="ChEBI" id="CHEBI:15378"/>
        <dbReference type="ChEBI" id="CHEBI:29985"/>
        <dbReference type="ChEBI" id="CHEBI:44337"/>
        <dbReference type="ChEBI" id="CHEBI:57287"/>
        <dbReference type="ChEBI" id="CHEBI:57288"/>
        <dbReference type="EC" id="2.3.1.1"/>
    </reaction>
</comment>
<dbReference type="PANTHER" id="PTHR30602">
    <property type="entry name" value="AMINO-ACID ACETYLTRANSFERASE"/>
    <property type="match status" value="1"/>
</dbReference>
<dbReference type="Gene3D" id="3.40.1160.10">
    <property type="entry name" value="Acetylglutamate kinase-like"/>
    <property type="match status" value="1"/>
</dbReference>
<evidence type="ECO:0000256" key="4">
    <source>
        <dbReference type="ARBA" id="ARBA00022679"/>
    </source>
</evidence>
<keyword evidence="10" id="KW-1185">Reference proteome</keyword>
<dbReference type="Pfam" id="PF00583">
    <property type="entry name" value="Acetyltransf_1"/>
    <property type="match status" value="1"/>
</dbReference>
<dbReference type="NCBIfam" id="TIGR01890">
    <property type="entry name" value="N-Ac-Glu-synth"/>
    <property type="match status" value="1"/>
</dbReference>
<dbReference type="EC" id="2.3.1.1" evidence="3"/>
<comment type="similarity">
    <text evidence="2">Belongs to the acetyltransferase family. ArgA subfamily.</text>
</comment>
<dbReference type="InterPro" id="IPR000182">
    <property type="entry name" value="GNAT_dom"/>
</dbReference>
<dbReference type="GO" id="GO:0005737">
    <property type="term" value="C:cytoplasm"/>
    <property type="evidence" value="ECO:0007669"/>
    <property type="project" value="InterPro"/>
</dbReference>
<dbReference type="InterPro" id="IPR016181">
    <property type="entry name" value="Acyl_CoA_acyltransferase"/>
</dbReference>
<dbReference type="PROSITE" id="PS51186">
    <property type="entry name" value="GNAT"/>
    <property type="match status" value="1"/>
</dbReference>
<evidence type="ECO:0000313" key="10">
    <source>
        <dbReference type="Proteomes" id="UP001255856"/>
    </source>
</evidence>
<dbReference type="InterPro" id="IPR001048">
    <property type="entry name" value="Asp/Glu/Uridylate_kinase"/>
</dbReference>
<sequence>MRRSSPGKQTGLDRLDQSITSVPPASGDQAELDSLHLLRCLHVASPYVVRHRGRTFVVVVPGEVAYVEALLRPLLEDLLLLHGLGVRLVVVVGGRPWIDAQLAAAGRPPRFEGAYRVTDEASMAAALHASSAAFIAVAGALSHGPSVQVERRHAARGAEAHIVNGNFTVARRRGIVDGVDFGLMGQVRYVRREAVAAQLDGGAIVVLTNLGVSSSGDLLNCNVYDVATHAAVGLQADKLICLCGPEVSALGLPAYLPLDDAEALIAEAATGSGAGGTYSFFQGGRDDDDGGLRLDLDSWQQVGYPREVVAAAVACRNGVLRAHLVDVGAAAQGALLIELYTRDGTRGVTMIAADLYEGIRPAGWRDVAGVTALLTHLQDADGVPVPGWLPDVSRRLGSITVLEREGKLLACACLADLGVAPDGARVAELAALVVHPAYRRNGLGDSLLDFVEQDARRAGFGRCLVVQAGPGAYDWFLERGYEGAGPARDSPLLPRVVRNSLPAVAHLYHKRLLELDAEDDVPAGHRIGF</sequence>
<evidence type="ECO:0000313" key="9">
    <source>
        <dbReference type="EMBL" id="KAK2076622.1"/>
    </source>
</evidence>
<proteinExistence type="inferred from homology"/>
<keyword evidence="5" id="KW-0012">Acyltransferase</keyword>
<feature type="region of interest" description="Disordered" evidence="7">
    <location>
        <begin position="1"/>
        <end position="26"/>
    </location>
</feature>
<dbReference type="PANTHER" id="PTHR30602:SF12">
    <property type="entry name" value="AMINO-ACID ACETYLTRANSFERASE NAGS1, CHLOROPLASTIC-RELATED"/>
    <property type="match status" value="1"/>
</dbReference>
<dbReference type="CDD" id="cd04301">
    <property type="entry name" value="NAT_SF"/>
    <property type="match status" value="1"/>
</dbReference>
<dbReference type="AlphaFoldDB" id="A0AAD9MHC7"/>
<dbReference type="InterPro" id="IPR036393">
    <property type="entry name" value="AceGlu_kinase-like_sf"/>
</dbReference>
<feature type="domain" description="N-acetyltransferase" evidence="8">
    <location>
        <begin position="357"/>
        <end position="514"/>
    </location>
</feature>
<reference evidence="9" key="1">
    <citation type="submission" date="2021-01" db="EMBL/GenBank/DDBJ databases">
        <authorList>
            <person name="Eckstrom K.M.E."/>
        </authorList>
    </citation>
    <scope>NUCLEOTIDE SEQUENCE</scope>
    <source>
        <strain evidence="9">UVCC 0001</strain>
    </source>
</reference>
<evidence type="ECO:0000256" key="6">
    <source>
        <dbReference type="ARBA" id="ARBA00048372"/>
    </source>
</evidence>
<dbReference type="InterPro" id="IPR010167">
    <property type="entry name" value="NH2A_AcTrfase"/>
</dbReference>
<protein>
    <recommendedName>
        <fullName evidence="3">amino-acid N-acetyltransferase</fullName>
        <ecNumber evidence="3">2.3.1.1</ecNumber>
    </recommendedName>
</protein>
<name>A0AAD9MHC7_PROWI</name>
<accession>A0AAD9MHC7</accession>
<dbReference type="GO" id="GO:0006526">
    <property type="term" value="P:L-arginine biosynthetic process"/>
    <property type="evidence" value="ECO:0007669"/>
    <property type="project" value="InterPro"/>
</dbReference>
<dbReference type="Proteomes" id="UP001255856">
    <property type="component" value="Unassembled WGS sequence"/>
</dbReference>
<dbReference type="SUPFAM" id="SSF53633">
    <property type="entry name" value="Carbamate kinase-like"/>
    <property type="match status" value="1"/>
</dbReference>
<comment type="caution">
    <text evidence="9">The sequence shown here is derived from an EMBL/GenBank/DDBJ whole genome shotgun (WGS) entry which is preliminary data.</text>
</comment>
<organism evidence="9 10">
    <name type="scientific">Prototheca wickerhamii</name>
    <dbReference type="NCBI Taxonomy" id="3111"/>
    <lineage>
        <taxon>Eukaryota</taxon>
        <taxon>Viridiplantae</taxon>
        <taxon>Chlorophyta</taxon>
        <taxon>core chlorophytes</taxon>
        <taxon>Trebouxiophyceae</taxon>
        <taxon>Chlorellales</taxon>
        <taxon>Chlorellaceae</taxon>
        <taxon>Prototheca</taxon>
    </lineage>
</organism>
<dbReference type="GO" id="GO:0004042">
    <property type="term" value="F:L-glutamate N-acetyltransferase activity"/>
    <property type="evidence" value="ECO:0007669"/>
    <property type="project" value="InterPro"/>
</dbReference>
<evidence type="ECO:0000259" key="8">
    <source>
        <dbReference type="PROSITE" id="PS51186"/>
    </source>
</evidence>